<sequence>MSKATPATRALQQAKVAFETLEYDYAPGSERVGLQAADAIGVDPSKVLKTLMVEVDTKPACVVIPSDETLSMKKVAAAFGGKSAQMMQPAKAERLTGFHTGGISPFGQKKHVPTAFEEKAITDDLVVMNGGKRGLMIRLNAAQAVQAARAIRASLCAD</sequence>
<dbReference type="PIRSF" id="PIRSF006181">
    <property type="entry name" value="EbsC_YbaK"/>
    <property type="match status" value="1"/>
</dbReference>
<accession>A0A521FJU8</accession>
<dbReference type="AlphaFoldDB" id="A0A521FJU8"/>
<dbReference type="PANTHER" id="PTHR30411">
    <property type="entry name" value="CYTOPLASMIC PROTEIN"/>
    <property type="match status" value="1"/>
</dbReference>
<dbReference type="EC" id="4.2.-.-" evidence="4"/>
<dbReference type="GO" id="GO:0002161">
    <property type="term" value="F:aminoacyl-tRNA deacylase activity"/>
    <property type="evidence" value="ECO:0007669"/>
    <property type="project" value="InterPro"/>
</dbReference>
<dbReference type="Pfam" id="PF04073">
    <property type="entry name" value="tRNA_edit"/>
    <property type="match status" value="1"/>
</dbReference>
<dbReference type="SUPFAM" id="SSF55826">
    <property type="entry name" value="YbaK/ProRS associated domain"/>
    <property type="match status" value="1"/>
</dbReference>
<evidence type="ECO:0000313" key="7">
    <source>
        <dbReference type="Proteomes" id="UP000316030"/>
    </source>
</evidence>
<dbReference type="GO" id="GO:0016829">
    <property type="term" value="F:lyase activity"/>
    <property type="evidence" value="ECO:0007669"/>
    <property type="project" value="UniProtKB-KW"/>
</dbReference>
<dbReference type="EMBL" id="FXTO01000032">
    <property type="protein sequence ID" value="SMO96483.1"/>
    <property type="molecule type" value="Genomic_DNA"/>
</dbReference>
<evidence type="ECO:0000256" key="1">
    <source>
        <dbReference type="ARBA" id="ARBA00009798"/>
    </source>
</evidence>
<feature type="domain" description="YbaK/aminoacyl-tRNA synthetase-associated" evidence="5">
    <location>
        <begin position="35"/>
        <end position="142"/>
    </location>
</feature>
<dbReference type="OrthoDB" id="9809296at2"/>
<dbReference type="InterPro" id="IPR036754">
    <property type="entry name" value="YbaK/aa-tRNA-synt-asso_dom_sf"/>
</dbReference>
<evidence type="ECO:0000259" key="5">
    <source>
        <dbReference type="Pfam" id="PF04073"/>
    </source>
</evidence>
<dbReference type="CDD" id="cd00002">
    <property type="entry name" value="YbaK_deacylase"/>
    <property type="match status" value="1"/>
</dbReference>
<organism evidence="6 7">
    <name type="scientific">Thalassovita litoralis</name>
    <dbReference type="NCBI Taxonomy" id="1010611"/>
    <lineage>
        <taxon>Bacteria</taxon>
        <taxon>Pseudomonadati</taxon>
        <taxon>Pseudomonadota</taxon>
        <taxon>Alphaproteobacteria</taxon>
        <taxon>Rhodobacterales</taxon>
        <taxon>Roseobacteraceae</taxon>
        <taxon>Thalassovita</taxon>
    </lineage>
</organism>
<keyword evidence="7" id="KW-1185">Reference proteome</keyword>
<dbReference type="InterPro" id="IPR007214">
    <property type="entry name" value="YbaK/aa-tRNA-synth-assoc-dom"/>
</dbReference>
<dbReference type="Gene3D" id="3.90.960.10">
    <property type="entry name" value="YbaK/aminoacyl-tRNA synthetase-associated domain"/>
    <property type="match status" value="1"/>
</dbReference>
<comment type="similarity">
    <text evidence="1 4">Belongs to the prolyl-tRNA editing family. YbaK/EbsC subfamily.</text>
</comment>
<dbReference type="GO" id="GO:0006412">
    <property type="term" value="P:translation"/>
    <property type="evidence" value="ECO:0007669"/>
    <property type="project" value="UniProtKB-KW"/>
</dbReference>
<dbReference type="Proteomes" id="UP000316030">
    <property type="component" value="Unassembled WGS sequence"/>
</dbReference>
<protein>
    <recommendedName>
        <fullName evidence="4">Cys-tRNA(Pro)/Cys-tRNA(Cys) deacylase</fullName>
        <ecNumber evidence="4">4.2.-.-</ecNumber>
    </recommendedName>
</protein>
<evidence type="ECO:0000256" key="4">
    <source>
        <dbReference type="PIRNR" id="PIRNR006181"/>
    </source>
</evidence>
<dbReference type="RefSeq" id="WP_142494600.1">
    <property type="nucleotide sequence ID" value="NZ_FXTO01000032.1"/>
</dbReference>
<evidence type="ECO:0000256" key="3">
    <source>
        <dbReference type="ARBA" id="ARBA00023239"/>
    </source>
</evidence>
<evidence type="ECO:0000256" key="2">
    <source>
        <dbReference type="ARBA" id="ARBA00022917"/>
    </source>
</evidence>
<name>A0A521FJU8_9RHOB</name>
<reference evidence="6 7" key="1">
    <citation type="submission" date="2017-05" db="EMBL/GenBank/DDBJ databases">
        <authorList>
            <person name="Varghese N."/>
            <person name="Submissions S."/>
        </authorList>
    </citation>
    <scope>NUCLEOTIDE SEQUENCE [LARGE SCALE GENOMIC DNA]</scope>
    <source>
        <strain evidence="6 7">DSM 29506</strain>
    </source>
</reference>
<dbReference type="NCBIfam" id="TIGR00011">
    <property type="entry name" value="YbaK_EbsC"/>
    <property type="match status" value="1"/>
</dbReference>
<evidence type="ECO:0000313" key="6">
    <source>
        <dbReference type="EMBL" id="SMO96483.1"/>
    </source>
</evidence>
<dbReference type="InterPro" id="IPR004369">
    <property type="entry name" value="Prolyl-tRNA_editing_YbaK/EbsC"/>
</dbReference>
<proteinExistence type="inferred from homology"/>
<dbReference type="PANTHER" id="PTHR30411:SF0">
    <property type="entry name" value="CYS-TRNA(PRO)_CYS-TRNA(CYS) DEACYLASE YBAK"/>
    <property type="match status" value="1"/>
</dbReference>
<keyword evidence="2 4" id="KW-0648">Protein biosynthesis</keyword>
<gene>
    <name evidence="6" type="ORF">SAMN06265173_13239</name>
</gene>
<keyword evidence="3 4" id="KW-0456">Lyase</keyword>